<dbReference type="SUPFAM" id="SSF51261">
    <property type="entry name" value="Duplicated hybrid motif"/>
    <property type="match status" value="1"/>
</dbReference>
<evidence type="ECO:0000256" key="2">
    <source>
        <dbReference type="SAM" id="Phobius"/>
    </source>
</evidence>
<feature type="compositionally biased region" description="Polar residues" evidence="1">
    <location>
        <begin position="301"/>
        <end position="311"/>
    </location>
</feature>
<comment type="caution">
    <text evidence="4">The sequence shown here is derived from an EMBL/GenBank/DDBJ whole genome shotgun (WGS) entry which is preliminary data.</text>
</comment>
<sequence>MREEETKRTSQNSKMQQFFRKRWVFPAIYLVSAALILTAVLWYQALGNGDSANDPIDQGTSYQDEPTQEVNSAVENFAMPAADSDAVSVIRKFYEKDASAEEQEAALVSYNNTYEPSKGIDLAKEDGQEFEVAASLSGTVTKAEKDPLLGNVIEIEHADGVTTVYQSLATMLVAAGDDVEQNEIIGQAGQSLIQEEDGVHVHFEIRKDGTAVNPLDFMDKPLTSLNDVNVEKEAPVKEEAPAKEEEPAKEDEKGAEEEKGTEEEKEDAEKGTEDEKGAEEDKEKEDAGKEGKEKGNSEENQSQASDSTKSA</sequence>
<gene>
    <name evidence="4" type="ORF">GJU41_09630</name>
</gene>
<dbReference type="RefSeq" id="WP_154318447.1">
    <property type="nucleotide sequence ID" value="NZ_CAJGAA010000002.1"/>
</dbReference>
<dbReference type="Gene3D" id="2.70.70.10">
    <property type="entry name" value="Glucose Permease (Domain IIA)"/>
    <property type="match status" value="1"/>
</dbReference>
<name>A0A6I2MAB0_9BACI</name>
<feature type="transmembrane region" description="Helical" evidence="2">
    <location>
        <begin position="23"/>
        <end position="43"/>
    </location>
</feature>
<dbReference type="InterPro" id="IPR050570">
    <property type="entry name" value="Cell_wall_metabolism_enzyme"/>
</dbReference>
<accession>A0A6I2MAB0</accession>
<dbReference type="PANTHER" id="PTHR21666:SF291">
    <property type="entry name" value="STAGE II SPORULATION PROTEIN Q"/>
    <property type="match status" value="1"/>
</dbReference>
<evidence type="ECO:0000313" key="5">
    <source>
        <dbReference type="Proteomes" id="UP000441585"/>
    </source>
</evidence>
<feature type="compositionally biased region" description="Basic and acidic residues" evidence="1">
    <location>
        <begin position="267"/>
        <end position="297"/>
    </location>
</feature>
<dbReference type="GO" id="GO:0004222">
    <property type="term" value="F:metalloendopeptidase activity"/>
    <property type="evidence" value="ECO:0007669"/>
    <property type="project" value="TreeGrafter"/>
</dbReference>
<feature type="compositionally biased region" description="Basic and acidic residues" evidence="1">
    <location>
        <begin position="229"/>
        <end position="258"/>
    </location>
</feature>
<feature type="region of interest" description="Disordered" evidence="1">
    <location>
        <begin position="226"/>
        <end position="311"/>
    </location>
</feature>
<keyword evidence="2" id="KW-0472">Membrane</keyword>
<keyword evidence="2" id="KW-1133">Transmembrane helix</keyword>
<evidence type="ECO:0000256" key="1">
    <source>
        <dbReference type="SAM" id="MobiDB-lite"/>
    </source>
</evidence>
<evidence type="ECO:0000313" key="4">
    <source>
        <dbReference type="EMBL" id="MRX54232.1"/>
    </source>
</evidence>
<protein>
    <submittedName>
        <fullName evidence="4">Peptidoglycan DD-metalloendopeptidase family protein</fullName>
    </submittedName>
</protein>
<dbReference type="Pfam" id="PF01551">
    <property type="entry name" value="Peptidase_M23"/>
    <property type="match status" value="1"/>
</dbReference>
<dbReference type="PANTHER" id="PTHR21666">
    <property type="entry name" value="PEPTIDASE-RELATED"/>
    <property type="match status" value="1"/>
</dbReference>
<organism evidence="4 5">
    <name type="scientific">Metabacillus idriensis</name>
    <dbReference type="NCBI Taxonomy" id="324768"/>
    <lineage>
        <taxon>Bacteria</taxon>
        <taxon>Bacillati</taxon>
        <taxon>Bacillota</taxon>
        <taxon>Bacilli</taxon>
        <taxon>Bacillales</taxon>
        <taxon>Bacillaceae</taxon>
        <taxon>Metabacillus</taxon>
    </lineage>
</organism>
<keyword evidence="5" id="KW-1185">Reference proteome</keyword>
<keyword evidence="2" id="KW-0812">Transmembrane</keyword>
<dbReference type="Proteomes" id="UP000441585">
    <property type="component" value="Unassembled WGS sequence"/>
</dbReference>
<feature type="domain" description="M23ase beta-sheet core" evidence="3">
    <location>
        <begin position="116"/>
        <end position="214"/>
    </location>
</feature>
<proteinExistence type="predicted"/>
<dbReference type="CDD" id="cd12797">
    <property type="entry name" value="M23_peptidase"/>
    <property type="match status" value="1"/>
</dbReference>
<dbReference type="InterPro" id="IPR011055">
    <property type="entry name" value="Dup_hybrid_motif"/>
</dbReference>
<dbReference type="AlphaFoldDB" id="A0A6I2MAB0"/>
<dbReference type="EMBL" id="WKKF01000002">
    <property type="protein sequence ID" value="MRX54232.1"/>
    <property type="molecule type" value="Genomic_DNA"/>
</dbReference>
<reference evidence="4 5" key="1">
    <citation type="submission" date="2019-11" db="EMBL/GenBank/DDBJ databases">
        <title>Bacillus idriensis genome.</title>
        <authorList>
            <person name="Konopka E.N."/>
            <person name="Newman J.D."/>
        </authorList>
    </citation>
    <scope>NUCLEOTIDE SEQUENCE [LARGE SCALE GENOMIC DNA]</scope>
    <source>
        <strain evidence="4 5">DSM 19097</strain>
    </source>
</reference>
<evidence type="ECO:0000259" key="3">
    <source>
        <dbReference type="Pfam" id="PF01551"/>
    </source>
</evidence>
<dbReference type="InterPro" id="IPR016047">
    <property type="entry name" value="M23ase_b-sheet_dom"/>
</dbReference>